<reference evidence="1" key="2">
    <citation type="journal article" date="2015" name="Fish Shellfish Immunol.">
        <title>Early steps in the European eel (Anguilla anguilla)-Vibrio vulnificus interaction in the gills: Role of the RtxA13 toxin.</title>
        <authorList>
            <person name="Callol A."/>
            <person name="Pajuelo D."/>
            <person name="Ebbesson L."/>
            <person name="Teles M."/>
            <person name="MacKenzie S."/>
            <person name="Amaro C."/>
        </authorList>
    </citation>
    <scope>NUCLEOTIDE SEQUENCE</scope>
</reference>
<organism evidence="1">
    <name type="scientific">Anguilla anguilla</name>
    <name type="common">European freshwater eel</name>
    <name type="synonym">Muraena anguilla</name>
    <dbReference type="NCBI Taxonomy" id="7936"/>
    <lineage>
        <taxon>Eukaryota</taxon>
        <taxon>Metazoa</taxon>
        <taxon>Chordata</taxon>
        <taxon>Craniata</taxon>
        <taxon>Vertebrata</taxon>
        <taxon>Euteleostomi</taxon>
        <taxon>Actinopterygii</taxon>
        <taxon>Neopterygii</taxon>
        <taxon>Teleostei</taxon>
        <taxon>Anguilliformes</taxon>
        <taxon>Anguillidae</taxon>
        <taxon>Anguilla</taxon>
    </lineage>
</organism>
<dbReference type="EMBL" id="GBXM01095011">
    <property type="protein sequence ID" value="JAH13566.1"/>
    <property type="molecule type" value="Transcribed_RNA"/>
</dbReference>
<sequence>MNTLFCFVCDVFTKLLCLKLKTTVF</sequence>
<reference evidence="1" key="1">
    <citation type="submission" date="2014-11" db="EMBL/GenBank/DDBJ databases">
        <authorList>
            <person name="Amaro Gonzalez C."/>
        </authorList>
    </citation>
    <scope>NUCLEOTIDE SEQUENCE</scope>
</reference>
<dbReference type="AlphaFoldDB" id="A0A0E9Q9K6"/>
<name>A0A0E9Q9K6_ANGAN</name>
<evidence type="ECO:0000313" key="1">
    <source>
        <dbReference type="EMBL" id="JAH13566.1"/>
    </source>
</evidence>
<protein>
    <submittedName>
        <fullName evidence="1">Uncharacterized protein</fullName>
    </submittedName>
</protein>
<accession>A0A0E9Q9K6</accession>
<proteinExistence type="predicted"/>